<evidence type="ECO:0000313" key="1">
    <source>
        <dbReference type="EMBL" id="RMV67859.1"/>
    </source>
</evidence>
<reference evidence="1 2" key="1">
    <citation type="submission" date="2018-08" db="EMBL/GenBank/DDBJ databases">
        <title>Recombination of ecologically and evolutionarily significant loci maintains genetic cohesion in the Pseudomonas syringae species complex.</title>
        <authorList>
            <person name="Dillon M."/>
            <person name="Thakur S."/>
            <person name="Almeida R.N.D."/>
            <person name="Weir B.S."/>
            <person name="Guttman D.S."/>
        </authorList>
    </citation>
    <scope>NUCLEOTIDE SEQUENCE [LARGE SCALE GENOMIC DNA]</scope>
    <source>
        <strain evidence="1 2">ICMP 7496</strain>
    </source>
</reference>
<sequence length="53" mass="5746">MLLASHTTAASIHEPRKDAIKAERAWASNRMTLIDQFPATAVAGSQCLNFLCS</sequence>
<name>A0A3M6EHN9_9PSED</name>
<protein>
    <submittedName>
        <fullName evidence="1">Uncharacterized protein</fullName>
    </submittedName>
</protein>
<gene>
    <name evidence="1" type="ORF">ALP05_01425</name>
</gene>
<evidence type="ECO:0000313" key="2">
    <source>
        <dbReference type="Proteomes" id="UP000269872"/>
    </source>
</evidence>
<comment type="caution">
    <text evidence="1">The sequence shown here is derived from an EMBL/GenBank/DDBJ whole genome shotgun (WGS) entry which is preliminary data.</text>
</comment>
<accession>A0A3M6EHN9</accession>
<dbReference type="EMBL" id="RBUY01000234">
    <property type="protein sequence ID" value="RMV67859.1"/>
    <property type="molecule type" value="Genomic_DNA"/>
</dbReference>
<proteinExistence type="predicted"/>
<organism evidence="1 2">
    <name type="scientific">Pseudomonas caricapapayae</name>
    <dbReference type="NCBI Taxonomy" id="46678"/>
    <lineage>
        <taxon>Bacteria</taxon>
        <taxon>Pseudomonadati</taxon>
        <taxon>Pseudomonadota</taxon>
        <taxon>Gammaproteobacteria</taxon>
        <taxon>Pseudomonadales</taxon>
        <taxon>Pseudomonadaceae</taxon>
        <taxon>Pseudomonas</taxon>
    </lineage>
</organism>
<dbReference type="AlphaFoldDB" id="A0A3M6EHN9"/>
<dbReference type="Proteomes" id="UP000269872">
    <property type="component" value="Unassembled WGS sequence"/>
</dbReference>